<reference evidence="2" key="2">
    <citation type="journal article" date="2017" name="Nat. Plants">
        <title>The Aegilops tauschii genome reveals multiple impacts of transposons.</title>
        <authorList>
            <person name="Zhao G."/>
            <person name="Zou C."/>
            <person name="Li K."/>
            <person name="Wang K."/>
            <person name="Li T."/>
            <person name="Gao L."/>
            <person name="Zhang X."/>
            <person name="Wang H."/>
            <person name="Yang Z."/>
            <person name="Liu X."/>
            <person name="Jiang W."/>
            <person name="Mao L."/>
            <person name="Kong X."/>
            <person name="Jiao Y."/>
            <person name="Jia J."/>
        </authorList>
    </citation>
    <scope>NUCLEOTIDE SEQUENCE [LARGE SCALE GENOMIC DNA]</scope>
    <source>
        <strain evidence="2">cv. AL8/78</strain>
    </source>
</reference>
<protein>
    <submittedName>
        <fullName evidence="1">Uncharacterized protein</fullName>
    </submittedName>
</protein>
<dbReference type="Gramene" id="AET7Gv21185800.18">
    <property type="protein sequence ID" value="AET7Gv21185800.18"/>
    <property type="gene ID" value="AET7Gv21185800"/>
</dbReference>
<accession>A0A453T130</accession>
<keyword evidence="2" id="KW-1185">Reference proteome</keyword>
<reference evidence="2" key="1">
    <citation type="journal article" date="2014" name="Science">
        <title>Ancient hybridizations among the ancestral genomes of bread wheat.</title>
        <authorList>
            <consortium name="International Wheat Genome Sequencing Consortium,"/>
            <person name="Marcussen T."/>
            <person name="Sandve S.R."/>
            <person name="Heier L."/>
            <person name="Spannagl M."/>
            <person name="Pfeifer M."/>
            <person name="Jakobsen K.S."/>
            <person name="Wulff B.B."/>
            <person name="Steuernagel B."/>
            <person name="Mayer K.F."/>
            <person name="Olsen O.A."/>
        </authorList>
    </citation>
    <scope>NUCLEOTIDE SEQUENCE [LARGE SCALE GENOMIC DNA]</scope>
    <source>
        <strain evidence="2">cv. AL8/78</strain>
    </source>
</reference>
<organism evidence="1 2">
    <name type="scientific">Aegilops tauschii subsp. strangulata</name>
    <name type="common">Goatgrass</name>
    <dbReference type="NCBI Taxonomy" id="200361"/>
    <lineage>
        <taxon>Eukaryota</taxon>
        <taxon>Viridiplantae</taxon>
        <taxon>Streptophyta</taxon>
        <taxon>Embryophyta</taxon>
        <taxon>Tracheophyta</taxon>
        <taxon>Spermatophyta</taxon>
        <taxon>Magnoliopsida</taxon>
        <taxon>Liliopsida</taxon>
        <taxon>Poales</taxon>
        <taxon>Poaceae</taxon>
        <taxon>BOP clade</taxon>
        <taxon>Pooideae</taxon>
        <taxon>Triticodae</taxon>
        <taxon>Triticeae</taxon>
        <taxon>Triticinae</taxon>
        <taxon>Aegilops</taxon>
    </lineage>
</organism>
<dbReference type="Proteomes" id="UP000015105">
    <property type="component" value="Chromosome 7D"/>
</dbReference>
<reference evidence="1" key="4">
    <citation type="submission" date="2019-03" db="UniProtKB">
        <authorList>
            <consortium name="EnsemblPlants"/>
        </authorList>
    </citation>
    <scope>IDENTIFICATION</scope>
</reference>
<dbReference type="EnsemblPlants" id="AET7Gv21185800.18">
    <property type="protein sequence ID" value="AET7Gv21185800.18"/>
    <property type="gene ID" value="AET7Gv21185800"/>
</dbReference>
<proteinExistence type="predicted"/>
<evidence type="ECO:0000313" key="2">
    <source>
        <dbReference type="Proteomes" id="UP000015105"/>
    </source>
</evidence>
<reference evidence="1" key="3">
    <citation type="journal article" date="2017" name="Nature">
        <title>Genome sequence of the progenitor of the wheat D genome Aegilops tauschii.</title>
        <authorList>
            <person name="Luo M.C."/>
            <person name="Gu Y.Q."/>
            <person name="Puiu D."/>
            <person name="Wang H."/>
            <person name="Twardziok S.O."/>
            <person name="Deal K.R."/>
            <person name="Huo N."/>
            <person name="Zhu T."/>
            <person name="Wang L."/>
            <person name="Wang Y."/>
            <person name="McGuire P.E."/>
            <person name="Liu S."/>
            <person name="Long H."/>
            <person name="Ramasamy R.K."/>
            <person name="Rodriguez J.C."/>
            <person name="Van S.L."/>
            <person name="Yuan L."/>
            <person name="Wang Z."/>
            <person name="Xia Z."/>
            <person name="Xiao L."/>
            <person name="Anderson O.D."/>
            <person name="Ouyang S."/>
            <person name="Liang Y."/>
            <person name="Zimin A.V."/>
            <person name="Pertea G."/>
            <person name="Qi P."/>
            <person name="Bennetzen J.L."/>
            <person name="Dai X."/>
            <person name="Dawson M.W."/>
            <person name="Muller H.G."/>
            <person name="Kugler K."/>
            <person name="Rivarola-Duarte L."/>
            <person name="Spannagl M."/>
            <person name="Mayer K.F.X."/>
            <person name="Lu F.H."/>
            <person name="Bevan M.W."/>
            <person name="Leroy P."/>
            <person name="Li P."/>
            <person name="You F.M."/>
            <person name="Sun Q."/>
            <person name="Liu Z."/>
            <person name="Lyons E."/>
            <person name="Wicker T."/>
            <person name="Salzberg S.L."/>
            <person name="Devos K.M."/>
            <person name="Dvorak J."/>
        </authorList>
    </citation>
    <scope>NUCLEOTIDE SEQUENCE [LARGE SCALE GENOMIC DNA]</scope>
    <source>
        <strain evidence="1">cv. AL8/78</strain>
    </source>
</reference>
<name>A0A453T130_AEGTS</name>
<sequence>MLNYTLEDDKVHELPLCKSQPPFVWSAISSVCTVEQPPACFLPYLLQIVPQQLMAMEDRQVQCTSTDGEGPAAWSLLVPRR</sequence>
<dbReference type="AlphaFoldDB" id="A0A453T130"/>
<evidence type="ECO:0000313" key="1">
    <source>
        <dbReference type="EnsemblPlants" id="AET7Gv21185800.18"/>
    </source>
</evidence>
<reference evidence="1" key="5">
    <citation type="journal article" date="2021" name="G3 (Bethesda)">
        <title>Aegilops tauschii genome assembly Aet v5.0 features greater sequence contiguity and improved annotation.</title>
        <authorList>
            <person name="Wang L."/>
            <person name="Zhu T."/>
            <person name="Rodriguez J.C."/>
            <person name="Deal K.R."/>
            <person name="Dubcovsky J."/>
            <person name="McGuire P.E."/>
            <person name="Lux T."/>
            <person name="Spannagl M."/>
            <person name="Mayer K.F.X."/>
            <person name="Baldrich P."/>
            <person name="Meyers B.C."/>
            <person name="Huo N."/>
            <person name="Gu Y.Q."/>
            <person name="Zhou H."/>
            <person name="Devos K.M."/>
            <person name="Bennetzen J.L."/>
            <person name="Unver T."/>
            <person name="Budak H."/>
            <person name="Gulick P.J."/>
            <person name="Galiba G."/>
            <person name="Kalapos B."/>
            <person name="Nelson D.R."/>
            <person name="Li P."/>
            <person name="You F.M."/>
            <person name="Luo M.C."/>
            <person name="Dvorak J."/>
        </authorList>
    </citation>
    <scope>NUCLEOTIDE SEQUENCE [LARGE SCALE GENOMIC DNA]</scope>
    <source>
        <strain evidence="1">cv. AL8/78</strain>
    </source>
</reference>